<organism evidence="1 2">
    <name type="scientific">Clostridium sporogenes</name>
    <dbReference type="NCBI Taxonomy" id="1509"/>
    <lineage>
        <taxon>Bacteria</taxon>
        <taxon>Bacillati</taxon>
        <taxon>Bacillota</taxon>
        <taxon>Clostridia</taxon>
        <taxon>Eubacteriales</taxon>
        <taxon>Clostridiaceae</taxon>
        <taxon>Clostridium</taxon>
    </lineage>
</organism>
<protein>
    <recommendedName>
        <fullName evidence="3">FeoB-associated Cys-rich membrane protein</fullName>
    </recommendedName>
</protein>
<reference evidence="1 2" key="1">
    <citation type="submission" date="2015-11" db="EMBL/GenBank/DDBJ databases">
        <authorList>
            <person name="Hill K.K."/>
            <person name="Shirey T.B."/>
            <person name="Raphael B."/>
            <person name="Daligault H.E."/>
            <person name="Davenport K.W."/>
            <person name="Bruce D.C."/>
            <person name="Foley B.T."/>
            <person name="Johnson S.L."/>
        </authorList>
    </citation>
    <scope>NUCLEOTIDE SEQUENCE [LARGE SCALE GENOMIC DNA]</scope>
    <source>
        <strain evidence="1 2">CDC_1632</strain>
    </source>
</reference>
<gene>
    <name evidence="1" type="ORF">NPD5_3412</name>
</gene>
<evidence type="ECO:0008006" key="3">
    <source>
        <dbReference type="Google" id="ProtNLM"/>
    </source>
</evidence>
<proteinExistence type="predicted"/>
<dbReference type="RefSeq" id="WP_167366104.1">
    <property type="nucleotide sequence ID" value="NZ_CP013243.1"/>
</dbReference>
<sequence length="56" mass="6290">MLNKILGAIAILTFIWLVAFKKIDKEENSMCKFNCEYCGENDVCGIKKGATKSDDE</sequence>
<dbReference type="EMBL" id="CP013243">
    <property type="protein sequence ID" value="APH14075.1"/>
    <property type="molecule type" value="Genomic_DNA"/>
</dbReference>
<accession>A0A1L3ND88</accession>
<evidence type="ECO:0000313" key="1">
    <source>
        <dbReference type="EMBL" id="APH14075.1"/>
    </source>
</evidence>
<dbReference type="Proteomes" id="UP000182204">
    <property type="component" value="Chromosome"/>
</dbReference>
<name>A0A1L3ND88_CLOSG</name>
<evidence type="ECO:0000313" key="2">
    <source>
        <dbReference type="Proteomes" id="UP000182204"/>
    </source>
</evidence>
<dbReference type="AlphaFoldDB" id="A0A1L3ND88"/>